<reference evidence="1 2" key="1">
    <citation type="journal article" date="2013" name="Genome Biol.">
        <title>The genome sequence of the most widely cultivated cacao type and its use to identify candidate genes regulating pod color.</title>
        <authorList>
            <person name="Motamayor J.C."/>
            <person name="Mockaitis K."/>
            <person name="Schmutz J."/>
            <person name="Haiminen N."/>
            <person name="Iii D.L."/>
            <person name="Cornejo O."/>
            <person name="Findley S.D."/>
            <person name="Zheng P."/>
            <person name="Utro F."/>
            <person name="Royaert S."/>
            <person name="Saski C."/>
            <person name="Jenkins J."/>
            <person name="Podicheti R."/>
            <person name="Zhao M."/>
            <person name="Scheffler B.E."/>
            <person name="Stack J.C."/>
            <person name="Feltus F.A."/>
            <person name="Mustiga G.M."/>
            <person name="Amores F."/>
            <person name="Phillips W."/>
            <person name="Marelli J.P."/>
            <person name="May G.D."/>
            <person name="Shapiro H."/>
            <person name="Ma J."/>
            <person name="Bustamante C.D."/>
            <person name="Schnell R.J."/>
            <person name="Main D."/>
            <person name="Gilbert D."/>
            <person name="Parida L."/>
            <person name="Kuhn D.N."/>
        </authorList>
    </citation>
    <scope>NUCLEOTIDE SEQUENCE [LARGE SCALE GENOMIC DNA]</scope>
    <source>
        <strain evidence="2">cv. Matina 1-6</strain>
    </source>
</reference>
<evidence type="ECO:0000313" key="2">
    <source>
        <dbReference type="Proteomes" id="UP000026915"/>
    </source>
</evidence>
<organism evidence="1 2">
    <name type="scientific">Theobroma cacao</name>
    <name type="common">Cacao</name>
    <name type="synonym">Cocoa</name>
    <dbReference type="NCBI Taxonomy" id="3641"/>
    <lineage>
        <taxon>Eukaryota</taxon>
        <taxon>Viridiplantae</taxon>
        <taxon>Streptophyta</taxon>
        <taxon>Embryophyta</taxon>
        <taxon>Tracheophyta</taxon>
        <taxon>Spermatophyta</taxon>
        <taxon>Magnoliopsida</taxon>
        <taxon>eudicotyledons</taxon>
        <taxon>Gunneridae</taxon>
        <taxon>Pentapetalae</taxon>
        <taxon>rosids</taxon>
        <taxon>malvids</taxon>
        <taxon>Malvales</taxon>
        <taxon>Malvaceae</taxon>
        <taxon>Byttnerioideae</taxon>
        <taxon>Theobroma</taxon>
    </lineage>
</organism>
<name>A0A061E6E1_THECC</name>
<keyword evidence="2" id="KW-1185">Reference proteome</keyword>
<dbReference type="EMBL" id="CM001880">
    <property type="protein sequence ID" value="EOY00158.1"/>
    <property type="molecule type" value="Genomic_DNA"/>
</dbReference>
<dbReference type="InParanoid" id="A0A061E6E1"/>
<protein>
    <submittedName>
        <fullName evidence="1">Uncharacterized protein</fullName>
    </submittedName>
</protein>
<evidence type="ECO:0000313" key="1">
    <source>
        <dbReference type="EMBL" id="EOY00158.1"/>
    </source>
</evidence>
<dbReference type="Gramene" id="EOY00158">
    <property type="protein sequence ID" value="EOY00158"/>
    <property type="gene ID" value="TCM_009788"/>
</dbReference>
<dbReference type="Proteomes" id="UP000026915">
    <property type="component" value="Chromosome 2"/>
</dbReference>
<accession>A0A061E6E1</accession>
<proteinExistence type="predicted"/>
<dbReference type="AlphaFoldDB" id="A0A061E6E1"/>
<sequence length="143" mass="16307">MNHTYYVNLVKVFYFNATTKFLDYEGNEPVAHIDRCDLFEQHAMDTKINEHAINKRGFVLVNTTWVHKKTINELDKVRDEGNEDTNAEPSVALSADPSVNPNVTLSCPPMSIAFDSEKAFTQLLSYMESMDARVVTKLDIFEV</sequence>
<gene>
    <name evidence="1" type="ORF">TCM_009788</name>
</gene>
<dbReference type="HOGENOM" id="CLU_1809699_0_0_1"/>